<dbReference type="InterPro" id="IPR014001">
    <property type="entry name" value="Helicase_ATP-bd"/>
</dbReference>
<dbReference type="SMART" id="SM00360">
    <property type="entry name" value="RRM"/>
    <property type="match status" value="1"/>
</dbReference>
<evidence type="ECO:0000256" key="8">
    <source>
        <dbReference type="PROSITE-ProRule" id="PRU00047"/>
    </source>
</evidence>
<dbReference type="PROSITE" id="PS51195">
    <property type="entry name" value="Q_MOTIF"/>
    <property type="match status" value="1"/>
</dbReference>
<dbReference type="SUPFAM" id="SSF57756">
    <property type="entry name" value="Retrovirus zinc finger-like domains"/>
    <property type="match status" value="1"/>
</dbReference>
<dbReference type="CDD" id="cd00590">
    <property type="entry name" value="RRM_SF"/>
    <property type="match status" value="1"/>
</dbReference>
<sequence length="962" mass="105333">MQGYTQEPSPQPLAIVTDETARYNESSHSNFSKPFQREEYKVCVKNVPIDMSKESLEALFRSCGNVTSVNILPPKPERNSTIGFVAFSSEDELSKAIDAVNGTLLGGHSLRVEQAIPRDRNTGASGKDFQHPGGYQNTQSFYQRRTDQQPGRGQHEQAGGRGQYNQHVGRGQYGEVGVRGQLEQPRGRGHYEQPGGRGTYQQPGGMVPHQHPGGWGPYGKPVIRGQHEQPGGWEPYQQPEGWGQHEQPGGRKPYEQSGGRGMYELPGRRGQYQHPRGRGPYHGHQSGVMMRSFQNMGVSVEQAIFNPSGPGRGVGMMQSFGTSSEVVPGGASSVLNGVTNSYPHEAEALQTNGVQHMWDETSSPEVQELTGRLPQNSVTQGNATNLQPHAPVHNGGQSCYKCGGTGHFAKQCESSGALDKSCHGCGEEGHFARECPAVANSQRQKGTGNKVGPVTYIPPELPSDISELFQDAPHSGLNFDKYDDIPVKVSGKGSVSPISSFEEAGILEQCLKNIKRAEFTKPTPIQKYAIPIALEGRDLMACAQTGSGKTVAFVVPVLTAMIKQDHLSGGSLTGEIPAPSALCIVPTRELAVQIFKEVCKFADGTVVCPAVCYGGVSVPHQLAKIRKGSHFLIATPGRLEDFVSKNEVSLEKVRYLILDEADRMLDMGFEQTVRKLVENFGMPDKVQRQTLMFSATFPDDIQRLAADFLKEDYLFVIVGRIGGSNLDISQTVISVPGDDKQEKLFNILLNSGTDRTLIFVELKRVADFLACLLSQNNFPTTSISGDRTQQEREAALQDFRSGRAPVLVATSVAARGLDIPDVKHVINYDLPQDIEEYVHRIGRTGRIGNKGRATSFFQPGKDDRLARSLVKVLSEAYQEVPDWLEHVAEEAIGSSYGPAGGRFASKDRREREHLRGSGSRDLMGEVNRRMEQLDVQSQNRPHPGEANSLTDQSGYPDEEEWD</sequence>
<keyword evidence="6" id="KW-0067">ATP-binding</keyword>
<evidence type="ECO:0000313" key="17">
    <source>
        <dbReference type="EMBL" id="PFX32567.1"/>
    </source>
</evidence>
<evidence type="ECO:0000256" key="6">
    <source>
        <dbReference type="ARBA" id="ARBA00022840"/>
    </source>
</evidence>
<keyword evidence="9" id="KW-0694">RNA-binding</keyword>
<reference evidence="18" key="1">
    <citation type="journal article" date="2017" name="bioRxiv">
        <title>Comparative analysis of the genomes of Stylophora pistillata and Acropora digitifera provides evidence for extensive differences between species of corals.</title>
        <authorList>
            <person name="Voolstra C.R."/>
            <person name="Li Y."/>
            <person name="Liew Y.J."/>
            <person name="Baumgarten S."/>
            <person name="Zoccola D."/>
            <person name="Flot J.-F."/>
            <person name="Tambutte S."/>
            <person name="Allemand D."/>
            <person name="Aranda M."/>
        </authorList>
    </citation>
    <scope>NUCLEOTIDE SEQUENCE [LARGE SCALE GENOMIC DNA]</scope>
</reference>
<dbReference type="PROSITE" id="PS00039">
    <property type="entry name" value="DEAD_ATP_HELICASE"/>
    <property type="match status" value="1"/>
</dbReference>
<feature type="domain" description="CCHC-type" evidence="13">
    <location>
        <begin position="422"/>
        <end position="436"/>
    </location>
</feature>
<feature type="domain" description="Helicase C-terminal" evidence="15">
    <location>
        <begin position="727"/>
        <end position="888"/>
    </location>
</feature>
<dbReference type="InterPro" id="IPR036875">
    <property type="entry name" value="Znf_CCHC_sf"/>
</dbReference>
<dbReference type="Pfam" id="PF00271">
    <property type="entry name" value="Helicase_C"/>
    <property type="match status" value="1"/>
</dbReference>
<dbReference type="EC" id="3.6.4.13" evidence="2"/>
<feature type="domain" description="Helicase ATP-binding" evidence="14">
    <location>
        <begin position="530"/>
        <end position="715"/>
    </location>
</feature>
<comment type="catalytic activity">
    <reaction evidence="7">
        <text>ATP + H2O = ADP + phosphate + H(+)</text>
        <dbReference type="Rhea" id="RHEA:13065"/>
        <dbReference type="ChEBI" id="CHEBI:15377"/>
        <dbReference type="ChEBI" id="CHEBI:15378"/>
        <dbReference type="ChEBI" id="CHEBI:30616"/>
        <dbReference type="ChEBI" id="CHEBI:43474"/>
        <dbReference type="ChEBI" id="CHEBI:456216"/>
        <dbReference type="EC" id="3.6.4.13"/>
    </reaction>
</comment>
<gene>
    <name evidence="17" type="primary">ddx4</name>
    <name evidence="17" type="ORF">AWC38_SpisGene2606</name>
</gene>
<evidence type="ECO:0000256" key="3">
    <source>
        <dbReference type="ARBA" id="ARBA00022741"/>
    </source>
</evidence>
<keyword evidence="3" id="KW-0547">Nucleotide-binding</keyword>
<dbReference type="InterPro" id="IPR011545">
    <property type="entry name" value="DEAD/DEAH_box_helicase_dom"/>
</dbReference>
<evidence type="ECO:0000256" key="4">
    <source>
        <dbReference type="ARBA" id="ARBA00022801"/>
    </source>
</evidence>
<dbReference type="GO" id="GO:0005524">
    <property type="term" value="F:ATP binding"/>
    <property type="evidence" value="ECO:0007669"/>
    <property type="project" value="UniProtKB-KW"/>
</dbReference>
<dbReference type="AlphaFoldDB" id="A0A2B4SVS7"/>
<keyword evidence="5 17" id="KW-0347">Helicase</keyword>
<dbReference type="SUPFAM" id="SSF52540">
    <property type="entry name" value="P-loop containing nucleoside triphosphate hydrolases"/>
    <property type="match status" value="1"/>
</dbReference>
<dbReference type="SUPFAM" id="SSF54928">
    <property type="entry name" value="RNA-binding domain, RBD"/>
    <property type="match status" value="1"/>
</dbReference>
<feature type="short sequence motif" description="Q motif" evidence="10">
    <location>
        <begin position="499"/>
        <end position="527"/>
    </location>
</feature>
<evidence type="ECO:0000313" key="18">
    <source>
        <dbReference type="Proteomes" id="UP000225706"/>
    </source>
</evidence>
<evidence type="ECO:0000256" key="10">
    <source>
        <dbReference type="PROSITE-ProRule" id="PRU00552"/>
    </source>
</evidence>
<feature type="compositionally biased region" description="Polar residues" evidence="11">
    <location>
        <begin position="135"/>
        <end position="151"/>
    </location>
</feature>
<dbReference type="PROSITE" id="PS50102">
    <property type="entry name" value="RRM"/>
    <property type="match status" value="1"/>
</dbReference>
<dbReference type="FunFam" id="3.40.50.300:FF:000008">
    <property type="entry name" value="ATP-dependent RNA helicase RhlB"/>
    <property type="match status" value="1"/>
</dbReference>
<dbReference type="InterPro" id="IPR000504">
    <property type="entry name" value="RRM_dom"/>
</dbReference>
<keyword evidence="8" id="KW-0862">Zinc</keyword>
<dbReference type="GO" id="GO:0016787">
    <property type="term" value="F:hydrolase activity"/>
    <property type="evidence" value="ECO:0007669"/>
    <property type="project" value="UniProtKB-KW"/>
</dbReference>
<dbReference type="GO" id="GO:0008270">
    <property type="term" value="F:zinc ion binding"/>
    <property type="evidence" value="ECO:0007669"/>
    <property type="project" value="UniProtKB-KW"/>
</dbReference>
<feature type="region of interest" description="Disordered" evidence="11">
    <location>
        <begin position="117"/>
        <end position="168"/>
    </location>
</feature>
<comment type="caution">
    <text evidence="17">The sequence shown here is derived from an EMBL/GenBank/DDBJ whole genome shotgun (WGS) entry which is preliminary data.</text>
</comment>
<evidence type="ECO:0000256" key="1">
    <source>
        <dbReference type="ARBA" id="ARBA00010132"/>
    </source>
</evidence>
<dbReference type="InterPro" id="IPR027417">
    <property type="entry name" value="P-loop_NTPase"/>
</dbReference>
<feature type="compositionally biased region" description="Basic and acidic residues" evidence="11">
    <location>
        <begin position="904"/>
        <end position="915"/>
    </location>
</feature>
<comment type="similarity">
    <text evidence="1">Belongs to the DEAD box helicase family. DDX4/VASA subfamily.</text>
</comment>
<dbReference type="EMBL" id="LSMT01000021">
    <property type="protein sequence ID" value="PFX32567.1"/>
    <property type="molecule type" value="Genomic_DNA"/>
</dbReference>
<keyword evidence="8" id="KW-0479">Metal-binding</keyword>
<dbReference type="FunFam" id="3.40.50.300:FF:000397">
    <property type="entry name" value="Probable ATP-dependent RNA helicase DDX4"/>
    <property type="match status" value="1"/>
</dbReference>
<feature type="compositionally biased region" description="Basic and acidic residues" evidence="11">
    <location>
        <begin position="922"/>
        <end position="932"/>
    </location>
</feature>
<evidence type="ECO:0000259" key="16">
    <source>
        <dbReference type="PROSITE" id="PS51195"/>
    </source>
</evidence>
<dbReference type="InterPro" id="IPR035979">
    <property type="entry name" value="RBD_domain_sf"/>
</dbReference>
<dbReference type="Gene3D" id="4.10.60.10">
    <property type="entry name" value="Zinc finger, CCHC-type"/>
    <property type="match status" value="1"/>
</dbReference>
<dbReference type="InterPro" id="IPR012677">
    <property type="entry name" value="Nucleotide-bd_a/b_plait_sf"/>
</dbReference>
<protein>
    <recommendedName>
        <fullName evidence="2">RNA helicase</fullName>
        <ecNumber evidence="2">3.6.4.13</ecNumber>
    </recommendedName>
</protein>
<dbReference type="SMART" id="SM00487">
    <property type="entry name" value="DEXDc"/>
    <property type="match status" value="1"/>
</dbReference>
<evidence type="ECO:0000259" key="14">
    <source>
        <dbReference type="PROSITE" id="PS51192"/>
    </source>
</evidence>
<feature type="region of interest" description="Disordered" evidence="11">
    <location>
        <begin position="895"/>
        <end position="962"/>
    </location>
</feature>
<dbReference type="GO" id="GO:0003724">
    <property type="term" value="F:RNA helicase activity"/>
    <property type="evidence" value="ECO:0007669"/>
    <property type="project" value="UniProtKB-EC"/>
</dbReference>
<dbReference type="OrthoDB" id="196131at2759"/>
<dbReference type="CDD" id="cd18787">
    <property type="entry name" value="SF2_C_DEAD"/>
    <property type="match status" value="1"/>
</dbReference>
<dbReference type="InterPro" id="IPR000629">
    <property type="entry name" value="RNA-helicase_DEAD-box_CS"/>
</dbReference>
<evidence type="ECO:0000256" key="5">
    <source>
        <dbReference type="ARBA" id="ARBA00022806"/>
    </source>
</evidence>
<feature type="domain" description="CCHC-type" evidence="13">
    <location>
        <begin position="399"/>
        <end position="414"/>
    </location>
</feature>
<organism evidence="17 18">
    <name type="scientific">Stylophora pistillata</name>
    <name type="common">Smooth cauliflower coral</name>
    <dbReference type="NCBI Taxonomy" id="50429"/>
    <lineage>
        <taxon>Eukaryota</taxon>
        <taxon>Metazoa</taxon>
        <taxon>Cnidaria</taxon>
        <taxon>Anthozoa</taxon>
        <taxon>Hexacorallia</taxon>
        <taxon>Scleractinia</taxon>
        <taxon>Astrocoeniina</taxon>
        <taxon>Pocilloporidae</taxon>
        <taxon>Stylophora</taxon>
    </lineage>
</organism>
<dbReference type="PROSITE" id="PS51194">
    <property type="entry name" value="HELICASE_CTER"/>
    <property type="match status" value="1"/>
</dbReference>
<dbReference type="Gene3D" id="3.30.70.330">
    <property type="match status" value="1"/>
</dbReference>
<name>A0A2B4SVS7_STYPI</name>
<evidence type="ECO:0000259" key="13">
    <source>
        <dbReference type="PROSITE" id="PS50158"/>
    </source>
</evidence>
<dbReference type="SMART" id="SM00343">
    <property type="entry name" value="ZnF_C2HC"/>
    <property type="match status" value="2"/>
</dbReference>
<dbReference type="STRING" id="50429.A0A2B4SVS7"/>
<feature type="domain" description="DEAD-box RNA helicase Q" evidence="16">
    <location>
        <begin position="499"/>
        <end position="527"/>
    </location>
</feature>
<dbReference type="Pfam" id="PF00270">
    <property type="entry name" value="DEAD"/>
    <property type="match status" value="1"/>
</dbReference>
<proteinExistence type="inferred from homology"/>
<evidence type="ECO:0000256" key="9">
    <source>
        <dbReference type="PROSITE-ProRule" id="PRU00176"/>
    </source>
</evidence>
<dbReference type="PROSITE" id="PS51192">
    <property type="entry name" value="HELICASE_ATP_BIND_1"/>
    <property type="match status" value="1"/>
</dbReference>
<dbReference type="PROSITE" id="PS50158">
    <property type="entry name" value="ZF_CCHC"/>
    <property type="match status" value="2"/>
</dbReference>
<dbReference type="Gene3D" id="3.40.50.300">
    <property type="entry name" value="P-loop containing nucleotide triphosphate hydrolases"/>
    <property type="match status" value="2"/>
</dbReference>
<dbReference type="Pfam" id="PF00076">
    <property type="entry name" value="RRM_1"/>
    <property type="match status" value="1"/>
</dbReference>
<feature type="domain" description="RRM" evidence="12">
    <location>
        <begin position="40"/>
        <end position="117"/>
    </location>
</feature>
<keyword evidence="4" id="KW-0378">Hydrolase</keyword>
<evidence type="ECO:0000259" key="15">
    <source>
        <dbReference type="PROSITE" id="PS51194"/>
    </source>
</evidence>
<dbReference type="InterPro" id="IPR001650">
    <property type="entry name" value="Helicase_C-like"/>
</dbReference>
<keyword evidence="8" id="KW-0863">Zinc-finger</keyword>
<dbReference type="SMART" id="SM00490">
    <property type="entry name" value="HELICc"/>
    <property type="match status" value="1"/>
</dbReference>
<keyword evidence="18" id="KW-1185">Reference proteome</keyword>
<dbReference type="InterPro" id="IPR014014">
    <property type="entry name" value="RNA_helicase_DEAD_Q_motif"/>
</dbReference>
<feature type="region of interest" description="Disordered" evidence="11">
    <location>
        <begin position="180"/>
        <end position="286"/>
    </location>
</feature>
<dbReference type="GO" id="GO:0003723">
    <property type="term" value="F:RNA binding"/>
    <property type="evidence" value="ECO:0007669"/>
    <property type="project" value="UniProtKB-UniRule"/>
</dbReference>
<dbReference type="InterPro" id="IPR001878">
    <property type="entry name" value="Znf_CCHC"/>
</dbReference>
<evidence type="ECO:0000256" key="2">
    <source>
        <dbReference type="ARBA" id="ARBA00012552"/>
    </source>
</evidence>
<evidence type="ECO:0000259" key="12">
    <source>
        <dbReference type="PROSITE" id="PS50102"/>
    </source>
</evidence>
<dbReference type="Proteomes" id="UP000225706">
    <property type="component" value="Unassembled WGS sequence"/>
</dbReference>
<dbReference type="Pfam" id="PF00098">
    <property type="entry name" value="zf-CCHC"/>
    <property type="match status" value="2"/>
</dbReference>
<evidence type="ECO:0000256" key="7">
    <source>
        <dbReference type="ARBA" id="ARBA00047984"/>
    </source>
</evidence>
<accession>A0A2B4SVS7</accession>
<evidence type="ECO:0000256" key="11">
    <source>
        <dbReference type="SAM" id="MobiDB-lite"/>
    </source>
</evidence>
<dbReference type="PANTHER" id="PTHR47958">
    <property type="entry name" value="ATP-DEPENDENT RNA HELICASE DBP3"/>
    <property type="match status" value="1"/>
</dbReference>